<evidence type="ECO:0000256" key="2">
    <source>
        <dbReference type="SAM" id="Phobius"/>
    </source>
</evidence>
<protein>
    <submittedName>
        <fullName evidence="5">Ig-like domain-containing protein</fullName>
    </submittedName>
</protein>
<dbReference type="InterPro" id="IPR007110">
    <property type="entry name" value="Ig-like_dom"/>
</dbReference>
<sequence>MRKQHYDARRATNPPQCIVGPANSRGESLESVERESKVAIGQMILLKFTVFLLLWTVAGGRRKILTSREVICQRLEMAERIKLIQSGDCPNITAEATTQPPKAPKKLESGGKGLLKRVNRKAKIITVNLTQGMEEMYILEGVFLVLNCTVQRNDTVEWYFNRDRIKGDGWRVQKNGTSLRIQPLVSGKDEGSYQCFMHGVLKGSIDLHVMTTKDALKMGMFNYLAAMAFAAPVLLLIVIVNNEHEVQQTVGVDPMAGFYEEQLNVTEEAFKVTLRDSAAADRKAIEHPQAVSRMHTIKPNDAKTVDPAQRTNMHTVMTIVDIGEQRNAMTKAKPAHKSLSSR</sequence>
<dbReference type="WBParaSite" id="L893_g21278.t1">
    <property type="protein sequence ID" value="L893_g21278.t1"/>
    <property type="gene ID" value="L893_g21278"/>
</dbReference>
<proteinExistence type="predicted"/>
<feature type="compositionally biased region" description="Basic and acidic residues" evidence="1">
    <location>
        <begin position="1"/>
        <end position="10"/>
    </location>
</feature>
<keyword evidence="2" id="KW-0812">Transmembrane</keyword>
<keyword evidence="4" id="KW-1185">Reference proteome</keyword>
<dbReference type="SUPFAM" id="SSF48726">
    <property type="entry name" value="Immunoglobulin"/>
    <property type="match status" value="1"/>
</dbReference>
<keyword evidence="2" id="KW-1133">Transmembrane helix</keyword>
<dbReference type="PROSITE" id="PS50835">
    <property type="entry name" value="IG_LIKE"/>
    <property type="match status" value="1"/>
</dbReference>
<dbReference type="InterPro" id="IPR013783">
    <property type="entry name" value="Ig-like_fold"/>
</dbReference>
<feature type="transmembrane region" description="Helical" evidence="2">
    <location>
        <begin position="39"/>
        <end position="58"/>
    </location>
</feature>
<name>A0A1I7Z074_9BILA</name>
<evidence type="ECO:0000313" key="5">
    <source>
        <dbReference type="WBParaSite" id="L893_g21278.t1"/>
    </source>
</evidence>
<reference evidence="5" key="1">
    <citation type="submission" date="2016-11" db="UniProtKB">
        <authorList>
            <consortium name="WormBaseParasite"/>
        </authorList>
    </citation>
    <scope>IDENTIFICATION</scope>
</reference>
<feature type="domain" description="Ig-like" evidence="3">
    <location>
        <begin position="122"/>
        <end position="195"/>
    </location>
</feature>
<accession>A0A1I7Z074</accession>
<dbReference type="SMART" id="SM00409">
    <property type="entry name" value="IG"/>
    <property type="match status" value="1"/>
</dbReference>
<evidence type="ECO:0000259" key="3">
    <source>
        <dbReference type="PROSITE" id="PS50835"/>
    </source>
</evidence>
<feature type="region of interest" description="Disordered" evidence="1">
    <location>
        <begin position="1"/>
        <end position="25"/>
    </location>
</feature>
<dbReference type="Proteomes" id="UP000095287">
    <property type="component" value="Unplaced"/>
</dbReference>
<keyword evidence="2" id="KW-0472">Membrane</keyword>
<dbReference type="CDD" id="cd00096">
    <property type="entry name" value="Ig"/>
    <property type="match status" value="1"/>
</dbReference>
<dbReference type="Gene3D" id="2.60.40.10">
    <property type="entry name" value="Immunoglobulins"/>
    <property type="match status" value="1"/>
</dbReference>
<organism evidence="4 5">
    <name type="scientific">Steinernema glaseri</name>
    <dbReference type="NCBI Taxonomy" id="37863"/>
    <lineage>
        <taxon>Eukaryota</taxon>
        <taxon>Metazoa</taxon>
        <taxon>Ecdysozoa</taxon>
        <taxon>Nematoda</taxon>
        <taxon>Chromadorea</taxon>
        <taxon>Rhabditida</taxon>
        <taxon>Tylenchina</taxon>
        <taxon>Panagrolaimomorpha</taxon>
        <taxon>Strongyloidoidea</taxon>
        <taxon>Steinernematidae</taxon>
        <taxon>Steinernema</taxon>
    </lineage>
</organism>
<dbReference type="InterPro" id="IPR003599">
    <property type="entry name" value="Ig_sub"/>
</dbReference>
<evidence type="ECO:0000313" key="4">
    <source>
        <dbReference type="Proteomes" id="UP000095287"/>
    </source>
</evidence>
<evidence type="ECO:0000256" key="1">
    <source>
        <dbReference type="SAM" id="MobiDB-lite"/>
    </source>
</evidence>
<dbReference type="AlphaFoldDB" id="A0A1I7Z074"/>
<feature type="transmembrane region" description="Helical" evidence="2">
    <location>
        <begin position="220"/>
        <end position="240"/>
    </location>
</feature>
<dbReference type="InterPro" id="IPR036179">
    <property type="entry name" value="Ig-like_dom_sf"/>
</dbReference>